<dbReference type="OrthoDB" id="5868561at2759"/>
<gene>
    <name evidence="2" type="primary">Acey_s0048.g1591</name>
    <name evidence="2" type="synonym">ASP-s0048.g1591</name>
    <name evidence="2" type="ORF">Y032_0048g1591</name>
</gene>
<accession>A0A016U9V0</accession>
<keyword evidence="3" id="KW-1185">Reference proteome</keyword>
<dbReference type="CDD" id="cd05380">
    <property type="entry name" value="CAP_euk"/>
    <property type="match status" value="1"/>
</dbReference>
<dbReference type="STRING" id="53326.A0A016U9V0"/>
<dbReference type="Gene3D" id="3.40.33.10">
    <property type="entry name" value="CAP"/>
    <property type="match status" value="2"/>
</dbReference>
<proteinExistence type="predicted"/>
<dbReference type="InterPro" id="IPR035940">
    <property type="entry name" value="CAP_sf"/>
</dbReference>
<evidence type="ECO:0000313" key="2">
    <source>
        <dbReference type="EMBL" id="EYC12064.1"/>
    </source>
</evidence>
<dbReference type="AlphaFoldDB" id="A0A016U9V0"/>
<reference evidence="3" key="1">
    <citation type="journal article" date="2015" name="Nat. Genet.">
        <title>The genome and transcriptome of the zoonotic hookworm Ancylostoma ceylanicum identify infection-specific gene families.</title>
        <authorList>
            <person name="Schwarz E.M."/>
            <person name="Hu Y."/>
            <person name="Antoshechkin I."/>
            <person name="Miller M.M."/>
            <person name="Sternberg P.W."/>
            <person name="Aroian R.V."/>
        </authorList>
    </citation>
    <scope>NUCLEOTIDE SEQUENCE</scope>
    <source>
        <strain evidence="3">HY135</strain>
    </source>
</reference>
<comment type="caution">
    <text evidence="2">The sequence shown here is derived from an EMBL/GenBank/DDBJ whole genome shotgun (WGS) entry which is preliminary data.</text>
</comment>
<dbReference type="SUPFAM" id="SSF55797">
    <property type="entry name" value="PR-1-like"/>
    <property type="match status" value="2"/>
</dbReference>
<sequence>MIQIHPFEVLIISVITMLNNLGNLFSPASSKSQIVIAQLFLIVAVSGTTPFGCKNTLISDEWREIVLKFHNNIRRKIAQGNQPTKTAGKVMPVAQDMIELTWDCDIENNAFLSTCDQNTVQIPADYASNSAALPMTGKKCNIRDNTMTVLKSWYDQVKLEDFQNDATYNEQTQKEFGIMVNGATSGFACSYSKCGNDGKLLCLYNQPAPQNNGKLYNSQNGVCGQCPAGTNCVKWLCQSDDYQPDLKANPLPVCPNPQPGQLGDDEMTYDMQITAMDMANYYRNLVATGWAKGRNVYAPTAKDMKALVYDCAVAGKDAKDIIDCANPSYNSKVGLSVSTYTTKNLKLSEEELLKQAMSTWYAQLQNVDLDEKAKYDDNVETRAKDFANVSTVSLPSWAIYTNFFITVSDRRCHQGGMLSEEVSKGRVLSRRM</sequence>
<evidence type="ECO:0000313" key="3">
    <source>
        <dbReference type="Proteomes" id="UP000024635"/>
    </source>
</evidence>
<organism evidence="2 3">
    <name type="scientific">Ancylostoma ceylanicum</name>
    <dbReference type="NCBI Taxonomy" id="53326"/>
    <lineage>
        <taxon>Eukaryota</taxon>
        <taxon>Metazoa</taxon>
        <taxon>Ecdysozoa</taxon>
        <taxon>Nematoda</taxon>
        <taxon>Chromadorea</taxon>
        <taxon>Rhabditida</taxon>
        <taxon>Rhabditina</taxon>
        <taxon>Rhabditomorpha</taxon>
        <taxon>Strongyloidea</taxon>
        <taxon>Ancylostomatidae</taxon>
        <taxon>Ancylostomatinae</taxon>
        <taxon>Ancylostoma</taxon>
    </lineage>
</organism>
<dbReference type="SMART" id="SM00198">
    <property type="entry name" value="SCP"/>
    <property type="match status" value="1"/>
</dbReference>
<dbReference type="Pfam" id="PF00188">
    <property type="entry name" value="CAP"/>
    <property type="match status" value="1"/>
</dbReference>
<name>A0A016U9V0_9BILA</name>
<feature type="domain" description="SCP" evidence="1">
    <location>
        <begin position="60"/>
        <end position="212"/>
    </location>
</feature>
<evidence type="ECO:0000259" key="1">
    <source>
        <dbReference type="SMART" id="SM00198"/>
    </source>
</evidence>
<dbReference type="EMBL" id="JARK01001384">
    <property type="protein sequence ID" value="EYC12064.1"/>
    <property type="molecule type" value="Genomic_DNA"/>
</dbReference>
<dbReference type="InterPro" id="IPR014044">
    <property type="entry name" value="CAP_dom"/>
</dbReference>
<protein>
    <recommendedName>
        <fullName evidence="1">SCP domain-containing protein</fullName>
    </recommendedName>
</protein>
<dbReference type="Proteomes" id="UP000024635">
    <property type="component" value="Unassembled WGS sequence"/>
</dbReference>